<feature type="site" description="Important for autoinhibition of adenylyltransferase activity" evidence="3">
    <location>
        <position position="175"/>
    </location>
</feature>
<keyword evidence="2" id="KW-0547">Nucleotide-binding</keyword>
<evidence type="ECO:0000259" key="4">
    <source>
        <dbReference type="PROSITE" id="PS51459"/>
    </source>
</evidence>
<evidence type="ECO:0000256" key="2">
    <source>
        <dbReference type="PIRSR" id="PIRSR640198-2"/>
    </source>
</evidence>
<sequence>MSNFHNWVIDNEQVIKQNIISVVEKQSIMVSFMGYYLEDNDKSYSMEPRPVYDTIPEYLEDNPNHGTITHIRYFFALKKGDETHTMTAHIYDRDKTGFLFSIEELAVEGTIMDLAKTKGFEIIKPMLMKKFTPYLDSIENLHKKIIDHGKIGDDTLNKINYKLRLDWNYYSNRMEGGTLTKPETRQVMLGVSVGAKPLNDVKEMSGHDKAVQEILHVAQGSLRIAESRIKNMHKLIMSEDDEKKEALIGVWKEENNEVINHKGEKQVFLSYEEVPLRIHELIDKTNAELDAHFNSKKQSRHPLYIAADFHLKYLYIHPFYDGNGRTARLLTNLILISCGYPPIIITDRTKEVYYRLISEVQSYGADKELFYAFMGERLQETQRLILDALDGKDISEDDDFDKEIALLKNELNTKEDEVIIGYDDLNLVDFLEDNALPLLLNLCEKGKKLEELFKKNQISIHIGQKWETTTFNNAHALFNKLLHQIEPKNTYDFKIDISLVDFIKNGINSFNVVWKCTLDFGRVGYTIKFDYEGDSMKWVKLYHKNISAEEHKEIVDSFGNHCLTEIRRRVKN</sequence>
<dbReference type="GO" id="GO:0005524">
    <property type="term" value="F:ATP binding"/>
    <property type="evidence" value="ECO:0007669"/>
    <property type="project" value="UniProtKB-KW"/>
</dbReference>
<accession>A0A5B2TNF7</accession>
<proteinExistence type="predicted"/>
<dbReference type="PANTHER" id="PTHR13504">
    <property type="entry name" value="FIDO DOMAIN-CONTAINING PROTEIN DDB_G0283145"/>
    <property type="match status" value="1"/>
</dbReference>
<dbReference type="Gene3D" id="1.10.3290.10">
    <property type="entry name" value="Fido-like domain"/>
    <property type="match status" value="1"/>
</dbReference>
<dbReference type="Pfam" id="PF02661">
    <property type="entry name" value="Fic"/>
    <property type="match status" value="1"/>
</dbReference>
<dbReference type="SUPFAM" id="SSF140931">
    <property type="entry name" value="Fic-like"/>
    <property type="match status" value="1"/>
</dbReference>
<dbReference type="Proteomes" id="UP000323188">
    <property type="component" value="Unassembled WGS sequence"/>
</dbReference>
<gene>
    <name evidence="5" type="ORF">F0361_16240</name>
</gene>
<feature type="binding site" evidence="2">
    <location>
        <begin position="321"/>
        <end position="328"/>
    </location>
    <ligand>
        <name>ATP</name>
        <dbReference type="ChEBI" id="CHEBI:30616"/>
    </ligand>
</feature>
<dbReference type="InterPro" id="IPR003812">
    <property type="entry name" value="Fido"/>
</dbReference>
<dbReference type="PROSITE" id="PS51459">
    <property type="entry name" value="FIDO"/>
    <property type="match status" value="1"/>
</dbReference>
<keyword evidence="2" id="KW-0067">ATP-binding</keyword>
<reference evidence="5 6" key="1">
    <citation type="submission" date="2019-09" db="EMBL/GenBank/DDBJ databases">
        <authorList>
            <person name="Khan S.A."/>
            <person name="Jeon C.O."/>
            <person name="Chun B.H."/>
            <person name="Jeong S.E."/>
        </authorList>
    </citation>
    <scope>NUCLEOTIDE SEQUENCE [LARGE SCALE GENOMIC DNA]</scope>
    <source>
        <strain evidence="5 6">KCTC 42508</strain>
    </source>
</reference>
<evidence type="ECO:0000256" key="1">
    <source>
        <dbReference type="PIRSR" id="PIRSR640198-1"/>
    </source>
</evidence>
<dbReference type="InterPro" id="IPR036597">
    <property type="entry name" value="Fido-like_dom_sf"/>
</dbReference>
<organism evidence="5 6">
    <name type="scientific">Maribacter flavus</name>
    <dbReference type="NCBI Taxonomy" id="1658664"/>
    <lineage>
        <taxon>Bacteria</taxon>
        <taxon>Pseudomonadati</taxon>
        <taxon>Bacteroidota</taxon>
        <taxon>Flavobacteriia</taxon>
        <taxon>Flavobacteriales</taxon>
        <taxon>Flavobacteriaceae</taxon>
        <taxon>Maribacter</taxon>
    </lineage>
</organism>
<feature type="domain" description="Fido" evidence="4">
    <location>
        <begin position="224"/>
        <end position="376"/>
    </location>
</feature>
<comment type="caution">
    <text evidence="5">The sequence shown here is derived from an EMBL/GenBank/DDBJ whole genome shotgun (WGS) entry which is preliminary data.</text>
</comment>
<name>A0A5B2TNF7_9FLAO</name>
<dbReference type="PANTHER" id="PTHR13504:SF38">
    <property type="entry name" value="FIDO DOMAIN-CONTAINING PROTEIN"/>
    <property type="match status" value="1"/>
</dbReference>
<evidence type="ECO:0000256" key="3">
    <source>
        <dbReference type="PIRSR" id="PIRSR640198-3"/>
    </source>
</evidence>
<evidence type="ECO:0000313" key="5">
    <source>
        <dbReference type="EMBL" id="KAA2215744.1"/>
    </source>
</evidence>
<dbReference type="EMBL" id="VUOE01000003">
    <property type="protein sequence ID" value="KAA2215744.1"/>
    <property type="molecule type" value="Genomic_DNA"/>
</dbReference>
<dbReference type="InterPro" id="IPR040198">
    <property type="entry name" value="Fido_containing"/>
</dbReference>
<feature type="binding site" evidence="2">
    <location>
        <begin position="353"/>
        <end position="354"/>
    </location>
    <ligand>
        <name>ATP</name>
        <dbReference type="ChEBI" id="CHEBI:30616"/>
    </ligand>
</feature>
<evidence type="ECO:0000313" key="6">
    <source>
        <dbReference type="Proteomes" id="UP000323188"/>
    </source>
</evidence>
<protein>
    <submittedName>
        <fullName evidence="5">Fic family protein</fullName>
    </submittedName>
</protein>
<dbReference type="RefSeq" id="WP_154920358.1">
    <property type="nucleotide sequence ID" value="NZ_VUOE01000003.1"/>
</dbReference>
<feature type="active site" evidence="1">
    <location>
        <position position="317"/>
    </location>
</feature>
<dbReference type="AlphaFoldDB" id="A0A5B2TNF7"/>